<dbReference type="SMART" id="SM00347">
    <property type="entry name" value="HTH_MARR"/>
    <property type="match status" value="1"/>
</dbReference>
<comment type="caution">
    <text evidence="5">The sequence shown here is derived from an EMBL/GenBank/DDBJ whole genome shotgun (WGS) entry which is preliminary data.</text>
</comment>
<dbReference type="PRINTS" id="PR00598">
    <property type="entry name" value="HTHMARR"/>
</dbReference>
<reference evidence="5 6" key="1">
    <citation type="submission" date="2024-09" db="EMBL/GenBank/DDBJ databases">
        <title>Paenibacillus zeirhizospherea sp. nov., isolated from surface of the maize (Zea mays) roots in a horticulture field, Hungary.</title>
        <authorList>
            <person name="Marton D."/>
            <person name="Farkas M."/>
            <person name="Bedics A."/>
            <person name="Toth E."/>
            <person name="Tancsics A."/>
            <person name="Boka K."/>
            <person name="Maroti G."/>
            <person name="Kriszt B."/>
            <person name="Cserhati M."/>
        </authorList>
    </citation>
    <scope>NUCLEOTIDE SEQUENCE [LARGE SCALE GENOMIC DNA]</scope>
    <source>
        <strain evidence="5 6">KCTC 33519</strain>
    </source>
</reference>
<evidence type="ECO:0000313" key="5">
    <source>
        <dbReference type="EMBL" id="MFB5268580.1"/>
    </source>
</evidence>
<keyword evidence="2" id="KW-0238">DNA-binding</keyword>
<evidence type="ECO:0000256" key="1">
    <source>
        <dbReference type="ARBA" id="ARBA00023015"/>
    </source>
</evidence>
<dbReference type="SUPFAM" id="SSF46785">
    <property type="entry name" value="Winged helix' DNA-binding domain"/>
    <property type="match status" value="1"/>
</dbReference>
<keyword evidence="1" id="KW-0805">Transcription regulation</keyword>
<dbReference type="Gene3D" id="1.10.10.10">
    <property type="entry name" value="Winged helix-like DNA-binding domain superfamily/Winged helix DNA-binding domain"/>
    <property type="match status" value="1"/>
</dbReference>
<name>A0ABV5AWJ3_9BACL</name>
<evidence type="ECO:0000259" key="4">
    <source>
        <dbReference type="PROSITE" id="PS50995"/>
    </source>
</evidence>
<evidence type="ECO:0000256" key="3">
    <source>
        <dbReference type="ARBA" id="ARBA00023163"/>
    </source>
</evidence>
<protein>
    <submittedName>
        <fullName evidence="5">MarR family winged helix-turn-helix transcriptional regulator</fullName>
    </submittedName>
</protein>
<sequence>MLDSASLLTLKSMHLHSVLSKAFKSISEHSVAGIKAAGFNPTAFAVMEVLYHRGPQPIQQIGAKLLLQSGNVTYVIDKLESKGYLFRHPCPQDRRIIHAELTTEGRRIMDTIYPAYTQQIERAYSGISDEEMDQLIKLLKKLGRSAESLSSSTHK</sequence>
<dbReference type="Pfam" id="PF01047">
    <property type="entry name" value="MarR"/>
    <property type="match status" value="1"/>
</dbReference>
<keyword evidence="3" id="KW-0804">Transcription</keyword>
<keyword evidence="6" id="KW-1185">Reference proteome</keyword>
<dbReference type="EMBL" id="JBHHMI010000017">
    <property type="protein sequence ID" value="MFB5268580.1"/>
    <property type="molecule type" value="Genomic_DNA"/>
</dbReference>
<organism evidence="5 6">
    <name type="scientific">Paenibacillus enshidis</name>
    <dbReference type="NCBI Taxonomy" id="1458439"/>
    <lineage>
        <taxon>Bacteria</taxon>
        <taxon>Bacillati</taxon>
        <taxon>Bacillota</taxon>
        <taxon>Bacilli</taxon>
        <taxon>Bacillales</taxon>
        <taxon>Paenibacillaceae</taxon>
        <taxon>Paenibacillus</taxon>
    </lineage>
</organism>
<feature type="domain" description="HTH marR-type" evidence="4">
    <location>
        <begin position="12"/>
        <end position="144"/>
    </location>
</feature>
<dbReference type="PANTHER" id="PTHR42756:SF1">
    <property type="entry name" value="TRANSCRIPTIONAL REPRESSOR OF EMRAB OPERON"/>
    <property type="match status" value="1"/>
</dbReference>
<proteinExistence type="predicted"/>
<dbReference type="PROSITE" id="PS01117">
    <property type="entry name" value="HTH_MARR_1"/>
    <property type="match status" value="1"/>
</dbReference>
<evidence type="ECO:0000313" key="6">
    <source>
        <dbReference type="Proteomes" id="UP001580346"/>
    </source>
</evidence>
<dbReference type="Proteomes" id="UP001580346">
    <property type="component" value="Unassembled WGS sequence"/>
</dbReference>
<evidence type="ECO:0000256" key="2">
    <source>
        <dbReference type="ARBA" id="ARBA00023125"/>
    </source>
</evidence>
<accession>A0ABV5AWJ3</accession>
<dbReference type="InterPro" id="IPR036388">
    <property type="entry name" value="WH-like_DNA-bd_sf"/>
</dbReference>
<dbReference type="InterPro" id="IPR036390">
    <property type="entry name" value="WH_DNA-bd_sf"/>
</dbReference>
<dbReference type="PANTHER" id="PTHR42756">
    <property type="entry name" value="TRANSCRIPTIONAL REGULATOR, MARR"/>
    <property type="match status" value="1"/>
</dbReference>
<dbReference type="InterPro" id="IPR023187">
    <property type="entry name" value="Tscrpt_reg_MarR-type_CS"/>
</dbReference>
<dbReference type="RefSeq" id="WP_375356809.1">
    <property type="nucleotide sequence ID" value="NZ_JBHHMI010000017.1"/>
</dbReference>
<dbReference type="PROSITE" id="PS50995">
    <property type="entry name" value="HTH_MARR_2"/>
    <property type="match status" value="1"/>
</dbReference>
<dbReference type="InterPro" id="IPR000835">
    <property type="entry name" value="HTH_MarR-typ"/>
</dbReference>
<gene>
    <name evidence="5" type="ORF">ACE41H_17600</name>
</gene>